<dbReference type="GO" id="GO:0051489">
    <property type="term" value="P:regulation of filopodium assembly"/>
    <property type="evidence" value="ECO:0007669"/>
    <property type="project" value="Ensembl"/>
</dbReference>
<dbReference type="GO" id="GO:0048549">
    <property type="term" value="P:positive regulation of pinocytosis"/>
    <property type="evidence" value="ECO:0007669"/>
    <property type="project" value="Ensembl"/>
</dbReference>
<dbReference type="AlphaFoldDB" id="A0A8C7EJC3"/>
<feature type="transmembrane region" description="Helical" evidence="16">
    <location>
        <begin position="335"/>
        <end position="356"/>
    </location>
</feature>
<dbReference type="GO" id="GO:0007042">
    <property type="term" value="P:lysosomal lumen acidification"/>
    <property type="evidence" value="ECO:0007669"/>
    <property type="project" value="Ensembl"/>
</dbReference>
<keyword evidence="13" id="KW-0449">Lipoprotein</keyword>
<reference evidence="17" key="2">
    <citation type="submission" date="2025-09" db="UniProtKB">
        <authorList>
            <consortium name="Ensembl"/>
        </authorList>
    </citation>
    <scope>IDENTIFICATION</scope>
</reference>
<dbReference type="GO" id="GO:0036359">
    <property type="term" value="P:renal potassium excretion"/>
    <property type="evidence" value="ECO:0007669"/>
    <property type="project" value="Ensembl"/>
</dbReference>
<dbReference type="GO" id="GO:1901096">
    <property type="term" value="P:regulation of autophagosome maturation"/>
    <property type="evidence" value="ECO:0007669"/>
    <property type="project" value="Ensembl"/>
</dbReference>
<dbReference type="GO" id="GO:1900079">
    <property type="term" value="P:regulation of arginine biosynthetic process"/>
    <property type="evidence" value="ECO:0007669"/>
    <property type="project" value="Ensembl"/>
</dbReference>
<dbReference type="GO" id="GO:0042998">
    <property type="term" value="P:positive regulation of Golgi to plasma membrane protein transport"/>
    <property type="evidence" value="ECO:0007669"/>
    <property type="project" value="Ensembl"/>
</dbReference>
<dbReference type="GO" id="GO:0090160">
    <property type="term" value="P:Golgi to lysosome transport"/>
    <property type="evidence" value="ECO:0007669"/>
    <property type="project" value="Ensembl"/>
</dbReference>
<dbReference type="InterPro" id="IPR018460">
    <property type="entry name" value="Battenin_disease_Cln3_subgr"/>
</dbReference>
<evidence type="ECO:0000256" key="15">
    <source>
        <dbReference type="ARBA" id="ARBA00067247"/>
    </source>
</evidence>
<keyword evidence="5" id="KW-0488">Methylation</keyword>
<dbReference type="SUPFAM" id="SSF103473">
    <property type="entry name" value="MFS general substrate transporter"/>
    <property type="match status" value="1"/>
</dbReference>
<dbReference type="GO" id="GO:0044857">
    <property type="term" value="P:plasma membrane raft organization"/>
    <property type="evidence" value="ECO:0007669"/>
    <property type="project" value="Ensembl"/>
</dbReference>
<dbReference type="GO" id="GO:0070613">
    <property type="term" value="P:regulation of protein processing"/>
    <property type="evidence" value="ECO:0007669"/>
    <property type="project" value="Ensembl"/>
</dbReference>
<dbReference type="GO" id="GO:0005765">
    <property type="term" value="C:lysosomal membrane"/>
    <property type="evidence" value="ECO:0007669"/>
    <property type="project" value="UniProtKB-SubCell"/>
</dbReference>
<dbReference type="GO" id="GO:0048172">
    <property type="term" value="P:regulation of short-term neuronal synaptic plasticity"/>
    <property type="evidence" value="ECO:0007669"/>
    <property type="project" value="Ensembl"/>
</dbReference>
<dbReference type="PANTHER" id="PTHR10981">
    <property type="entry name" value="BATTENIN"/>
    <property type="match status" value="1"/>
</dbReference>
<evidence type="ECO:0000256" key="6">
    <source>
        <dbReference type="ARBA" id="ARBA00022553"/>
    </source>
</evidence>
<dbReference type="InterPro" id="IPR003492">
    <property type="entry name" value="Battenin_disease_Cln3"/>
</dbReference>
<feature type="transmembrane region" description="Helical" evidence="16">
    <location>
        <begin position="181"/>
        <end position="200"/>
    </location>
</feature>
<sequence length="420" mass="45410">MGGCAGSRRRLLDCEGEETAPEPRSPLLDRQGALWRNVMGFWLLGLCNNFSYVVMLSAAHDILSHQRASGNQSHVNPDPPLTPHNSTSRFDCNSVSTAAVLLADILPTLVIKLLTPLGLHLLPYSPRVLVSGICAAGSFLLVAFSHSVGTSLCGVVLASISSGLGEVTFLSLTAFYPRAVISWWSSGTGGAGLLGALSYLGLTQAGLSPQHTLLSMLGVPALLLASVNVVGPCPPAPLCRIRVPASPALPSLPAESKSNLSLPERWTVFKGLLPYIVPLVVVYFAEYFINQGLFELLFFRNTSLSHAQQYRWYQMLYQAGVFVSRSSLRCCRIRFTWVLALLQCLNLAFLLVDVWLSFLPSIYLVFLVVLYEGLLGGAAYVNTFHQIALEVSTGSGLGTSLSLAEPLHAQSCGFLLCRRR</sequence>
<keyword evidence="10 16" id="KW-0472">Membrane</keyword>
<keyword evidence="11" id="KW-0325">Glycoprotein</keyword>
<dbReference type="GO" id="GO:0035235">
    <property type="term" value="P:ionotropic glutamate receptor signaling pathway"/>
    <property type="evidence" value="ECO:0007669"/>
    <property type="project" value="Ensembl"/>
</dbReference>
<dbReference type="Pfam" id="PF02487">
    <property type="entry name" value="CLN3"/>
    <property type="match status" value="2"/>
</dbReference>
<evidence type="ECO:0000256" key="13">
    <source>
        <dbReference type="ARBA" id="ARBA00023288"/>
    </source>
</evidence>
<evidence type="ECO:0000256" key="16">
    <source>
        <dbReference type="RuleBase" id="RU361113"/>
    </source>
</evidence>
<dbReference type="GO" id="GO:0042987">
    <property type="term" value="P:amyloid precursor protein catabolic process"/>
    <property type="evidence" value="ECO:0007669"/>
    <property type="project" value="Ensembl"/>
</dbReference>
<dbReference type="GeneTree" id="ENSGT00390000003249"/>
<dbReference type="GO" id="GO:0008306">
    <property type="term" value="P:associative learning"/>
    <property type="evidence" value="ECO:0007669"/>
    <property type="project" value="Ensembl"/>
</dbReference>
<dbReference type="FunFam" id="1.20.1250.20:FF:000228">
    <property type="entry name" value="Battenin"/>
    <property type="match status" value="1"/>
</dbReference>
<evidence type="ECO:0000256" key="7">
    <source>
        <dbReference type="ARBA" id="ARBA00022692"/>
    </source>
</evidence>
<feature type="transmembrane region" description="Helical" evidence="16">
    <location>
        <begin position="98"/>
        <end position="122"/>
    </location>
</feature>
<name>A0A8C7EJC3_NEOVI</name>
<keyword evidence="8" id="KW-0967">Endosome</keyword>
<feature type="transmembrane region" description="Helical" evidence="16">
    <location>
        <begin position="272"/>
        <end position="289"/>
    </location>
</feature>
<dbReference type="GO" id="GO:0044754">
    <property type="term" value="C:autolysosome"/>
    <property type="evidence" value="ECO:0007669"/>
    <property type="project" value="Ensembl"/>
</dbReference>
<dbReference type="GO" id="GO:0090384">
    <property type="term" value="P:phagosome-lysosome docking"/>
    <property type="evidence" value="ECO:0007669"/>
    <property type="project" value="Ensembl"/>
</dbReference>
<dbReference type="GO" id="GO:0120146">
    <property type="term" value="F:sulfatide binding"/>
    <property type="evidence" value="ECO:0007669"/>
    <property type="project" value="Ensembl"/>
</dbReference>
<keyword evidence="14" id="KW-0636">Prenylation</keyword>
<dbReference type="GO" id="GO:1905244">
    <property type="term" value="P:regulation of modification of synaptic structure"/>
    <property type="evidence" value="ECO:0007669"/>
    <property type="project" value="Ensembl"/>
</dbReference>
<evidence type="ECO:0000256" key="1">
    <source>
        <dbReference type="ARBA" id="ARBA00004155"/>
    </source>
</evidence>
<dbReference type="GO" id="GO:0005634">
    <property type="term" value="C:nucleus"/>
    <property type="evidence" value="ECO:0007669"/>
    <property type="project" value="Ensembl"/>
</dbReference>
<evidence type="ECO:0000256" key="9">
    <source>
        <dbReference type="ARBA" id="ARBA00022989"/>
    </source>
</evidence>
<dbReference type="GO" id="GO:0005901">
    <property type="term" value="C:caveola"/>
    <property type="evidence" value="ECO:0007669"/>
    <property type="project" value="Ensembl"/>
</dbReference>
<dbReference type="PANTHER" id="PTHR10981:SF0">
    <property type="entry name" value="BATTENIN"/>
    <property type="match status" value="1"/>
</dbReference>
<dbReference type="GO" id="GO:0043005">
    <property type="term" value="C:neuron projection"/>
    <property type="evidence" value="ECO:0007669"/>
    <property type="project" value="Ensembl"/>
</dbReference>
<dbReference type="GO" id="GO:0006898">
    <property type="term" value="P:receptor-mediated endocytosis"/>
    <property type="evidence" value="ECO:0007669"/>
    <property type="project" value="Ensembl"/>
</dbReference>
<dbReference type="GO" id="GO:0097352">
    <property type="term" value="P:autophagosome maturation"/>
    <property type="evidence" value="ECO:0007669"/>
    <property type="project" value="Ensembl"/>
</dbReference>
<dbReference type="GO" id="GO:0005789">
    <property type="term" value="C:endoplasmic reticulum membrane"/>
    <property type="evidence" value="ECO:0007669"/>
    <property type="project" value="Ensembl"/>
</dbReference>
<proteinExistence type="inferred from homology"/>
<keyword evidence="9 16" id="KW-1133">Transmembrane helix</keyword>
<dbReference type="GO" id="GO:0000139">
    <property type="term" value="C:Golgi membrane"/>
    <property type="evidence" value="ECO:0007669"/>
    <property type="project" value="Ensembl"/>
</dbReference>
<dbReference type="GO" id="GO:0043534">
    <property type="term" value="P:blood vessel endothelial cell migration"/>
    <property type="evidence" value="ECO:0007669"/>
    <property type="project" value="Ensembl"/>
</dbReference>
<dbReference type="GO" id="GO:0050885">
    <property type="term" value="P:neuromuscular process controlling balance"/>
    <property type="evidence" value="ECO:0007669"/>
    <property type="project" value="Ensembl"/>
</dbReference>
<dbReference type="GO" id="GO:0030036">
    <property type="term" value="P:actin cytoskeleton organization"/>
    <property type="evidence" value="ECO:0007669"/>
    <property type="project" value="Ensembl"/>
</dbReference>
<dbReference type="Ensembl" id="ENSNVIT00000003153.1">
    <property type="protein sequence ID" value="ENSNVIP00000002713.1"/>
    <property type="gene ID" value="ENSNVIG00000001456.1"/>
</dbReference>
<dbReference type="GO" id="GO:0051493">
    <property type="term" value="P:regulation of cytoskeleton organization"/>
    <property type="evidence" value="ECO:0007669"/>
    <property type="project" value="Ensembl"/>
</dbReference>
<dbReference type="GO" id="GO:0005829">
    <property type="term" value="C:cytosol"/>
    <property type="evidence" value="ECO:0007669"/>
    <property type="project" value="GOC"/>
</dbReference>
<dbReference type="GO" id="GO:0010762">
    <property type="term" value="P:regulation of fibroblast migration"/>
    <property type="evidence" value="ECO:0007669"/>
    <property type="project" value="Ensembl"/>
</dbReference>
<feature type="transmembrane region" description="Helical" evidence="16">
    <location>
        <begin position="39"/>
        <end position="59"/>
    </location>
</feature>
<evidence type="ECO:0000256" key="11">
    <source>
        <dbReference type="ARBA" id="ARBA00023180"/>
    </source>
</evidence>
<evidence type="ECO:0000256" key="4">
    <source>
        <dbReference type="ARBA" id="ARBA00022448"/>
    </source>
</evidence>
<keyword evidence="7 16" id="KW-0812">Transmembrane</keyword>
<organism evidence="17 18">
    <name type="scientific">Neovison vison</name>
    <name type="common">American mink</name>
    <name type="synonym">Mustela vison</name>
    <dbReference type="NCBI Taxonomy" id="452646"/>
    <lineage>
        <taxon>Eukaryota</taxon>
        <taxon>Metazoa</taxon>
        <taxon>Chordata</taxon>
        <taxon>Craniata</taxon>
        <taxon>Vertebrata</taxon>
        <taxon>Euteleostomi</taxon>
        <taxon>Mammalia</taxon>
        <taxon>Eutheria</taxon>
        <taxon>Laurasiatheria</taxon>
        <taxon>Carnivora</taxon>
        <taxon>Caniformia</taxon>
        <taxon>Musteloidea</taxon>
        <taxon>Mustelidae</taxon>
        <taxon>Mustelinae</taxon>
        <taxon>Neogale</taxon>
    </lineage>
</organism>
<evidence type="ECO:0000256" key="5">
    <source>
        <dbReference type="ARBA" id="ARBA00022481"/>
    </source>
</evidence>
<dbReference type="GO" id="GO:0031901">
    <property type="term" value="C:early endosome membrane"/>
    <property type="evidence" value="ECO:0007669"/>
    <property type="project" value="Ensembl"/>
</dbReference>
<keyword evidence="6" id="KW-0597">Phosphoprotein</keyword>
<keyword evidence="4" id="KW-0813">Transport</keyword>
<dbReference type="GO" id="GO:0005776">
    <property type="term" value="C:autophagosome"/>
    <property type="evidence" value="ECO:0007669"/>
    <property type="project" value="Ensembl"/>
</dbReference>
<comment type="similarity">
    <text evidence="3 16">Belongs to the battenin family.</text>
</comment>
<evidence type="ECO:0000256" key="8">
    <source>
        <dbReference type="ARBA" id="ARBA00022753"/>
    </source>
</evidence>
<reference evidence="17" key="1">
    <citation type="submission" date="2025-08" db="UniProtKB">
        <authorList>
            <consortium name="Ensembl"/>
        </authorList>
    </citation>
    <scope>IDENTIFICATION</scope>
</reference>
<feature type="transmembrane region" description="Helical" evidence="16">
    <location>
        <begin position="362"/>
        <end position="381"/>
    </location>
</feature>
<comment type="subcellular location">
    <subcellularLocation>
        <location evidence="2">Late endosome</location>
    </subcellularLocation>
    <subcellularLocation>
        <location evidence="1 16">Lysosome membrane</location>
        <topology evidence="1 16">Multi-pass membrane protein</topology>
    </subcellularLocation>
</comment>
<dbReference type="Proteomes" id="UP000694425">
    <property type="component" value="Unplaced"/>
</dbReference>
<protein>
    <recommendedName>
        <fullName evidence="15 16">Battenin</fullName>
    </recommendedName>
</protein>
<dbReference type="GO" id="GO:0005795">
    <property type="term" value="C:Golgi stack"/>
    <property type="evidence" value="ECO:0007669"/>
    <property type="project" value="Ensembl"/>
</dbReference>
<dbReference type="GO" id="GO:0009992">
    <property type="term" value="P:intracellular water homeostasis"/>
    <property type="evidence" value="ECO:0007669"/>
    <property type="project" value="Ensembl"/>
</dbReference>
<dbReference type="GO" id="GO:0055037">
    <property type="term" value="C:recycling endosome"/>
    <property type="evidence" value="ECO:0007669"/>
    <property type="project" value="Ensembl"/>
</dbReference>
<keyword evidence="12 16" id="KW-0458">Lysosome</keyword>
<accession>A0A8C7EJC3</accession>
<dbReference type="GO" id="GO:2001288">
    <property type="term" value="P:positive regulation of caveolin-mediated endocytosis"/>
    <property type="evidence" value="ECO:0007669"/>
    <property type="project" value="Ensembl"/>
</dbReference>
<dbReference type="GO" id="GO:0047496">
    <property type="term" value="P:vesicle transport along microtubule"/>
    <property type="evidence" value="ECO:0007669"/>
    <property type="project" value="Ensembl"/>
</dbReference>
<dbReference type="GO" id="GO:0048306">
    <property type="term" value="F:calcium-dependent protein binding"/>
    <property type="evidence" value="ECO:0007669"/>
    <property type="project" value="Ensembl"/>
</dbReference>
<dbReference type="GO" id="GO:0016485">
    <property type="term" value="P:protein processing"/>
    <property type="evidence" value="ECO:0007669"/>
    <property type="project" value="Ensembl"/>
</dbReference>
<evidence type="ECO:0000313" key="17">
    <source>
        <dbReference type="Ensembl" id="ENSNVIP00000002713.1"/>
    </source>
</evidence>
<dbReference type="GO" id="GO:1905162">
    <property type="term" value="P:regulation of phagosome maturation"/>
    <property type="evidence" value="ECO:0007669"/>
    <property type="project" value="Ensembl"/>
</dbReference>
<dbReference type="GO" id="GO:0032228">
    <property type="term" value="P:regulation of synaptic transmission, GABAergic"/>
    <property type="evidence" value="ECO:0007669"/>
    <property type="project" value="Ensembl"/>
</dbReference>
<dbReference type="GO" id="GO:0005802">
    <property type="term" value="C:trans-Golgi network"/>
    <property type="evidence" value="ECO:0007669"/>
    <property type="project" value="Ensembl"/>
</dbReference>
<evidence type="ECO:0000256" key="14">
    <source>
        <dbReference type="ARBA" id="ARBA00023289"/>
    </source>
</evidence>
<dbReference type="PIRSF" id="PIRSF015974">
    <property type="entry name" value="CLN3_BTN1"/>
    <property type="match status" value="1"/>
</dbReference>
<dbReference type="GO" id="GO:0051966">
    <property type="term" value="P:regulation of synaptic transmission, glutamatergic"/>
    <property type="evidence" value="ECO:0007669"/>
    <property type="project" value="Ensembl"/>
</dbReference>
<dbReference type="InterPro" id="IPR036259">
    <property type="entry name" value="MFS_trans_sf"/>
</dbReference>
<dbReference type="PRINTS" id="PR01315">
    <property type="entry name" value="BATTENIN"/>
</dbReference>
<dbReference type="GO" id="GO:0061909">
    <property type="term" value="P:autophagosome-lysosome fusion"/>
    <property type="evidence" value="ECO:0007669"/>
    <property type="project" value="Ensembl"/>
</dbReference>
<dbReference type="GO" id="GO:1903826">
    <property type="term" value="P:L-arginine transmembrane transport"/>
    <property type="evidence" value="ECO:0007669"/>
    <property type="project" value="Ensembl"/>
</dbReference>
<dbReference type="GO" id="GO:0046474">
    <property type="term" value="P:glycerophospholipid biosynthetic process"/>
    <property type="evidence" value="ECO:0007669"/>
    <property type="project" value="Ensembl"/>
</dbReference>
<dbReference type="GO" id="GO:0001508">
    <property type="term" value="P:action potential"/>
    <property type="evidence" value="ECO:0007669"/>
    <property type="project" value="Ensembl"/>
</dbReference>
<evidence type="ECO:0000313" key="18">
    <source>
        <dbReference type="Proteomes" id="UP000694425"/>
    </source>
</evidence>
<dbReference type="GO" id="GO:0043524">
    <property type="term" value="P:negative regulation of neuron apoptotic process"/>
    <property type="evidence" value="ECO:0007669"/>
    <property type="project" value="Ensembl"/>
</dbReference>
<dbReference type="GO" id="GO:0090385">
    <property type="term" value="P:phagosome-lysosome fusion"/>
    <property type="evidence" value="ECO:0007669"/>
    <property type="project" value="Ensembl"/>
</dbReference>
<evidence type="ECO:0000256" key="10">
    <source>
        <dbReference type="ARBA" id="ARBA00023136"/>
    </source>
</evidence>
<feature type="transmembrane region" description="Helical" evidence="16">
    <location>
        <begin position="152"/>
        <end position="175"/>
    </location>
</feature>
<dbReference type="GO" id="GO:0005770">
    <property type="term" value="C:late endosome"/>
    <property type="evidence" value="ECO:0007669"/>
    <property type="project" value="UniProtKB-SubCell"/>
</dbReference>
<evidence type="ECO:0000256" key="12">
    <source>
        <dbReference type="ARBA" id="ARBA00023228"/>
    </source>
</evidence>
<dbReference type="GO" id="GO:0045861">
    <property type="term" value="P:negative regulation of proteolysis"/>
    <property type="evidence" value="ECO:0007669"/>
    <property type="project" value="Ensembl"/>
</dbReference>
<dbReference type="GO" id="GO:0016243">
    <property type="term" value="P:regulation of autophagosome size"/>
    <property type="evidence" value="ECO:0007669"/>
    <property type="project" value="Ensembl"/>
</dbReference>
<feature type="transmembrane region" description="Helical" evidence="16">
    <location>
        <begin position="128"/>
        <end position="145"/>
    </location>
</feature>
<dbReference type="GO" id="GO:0008021">
    <property type="term" value="C:synaptic vesicle"/>
    <property type="evidence" value="ECO:0007669"/>
    <property type="project" value="Ensembl"/>
</dbReference>
<dbReference type="GO" id="GO:0106049">
    <property type="term" value="P:regulation of cellular response to osmotic stress"/>
    <property type="evidence" value="ECO:0007669"/>
    <property type="project" value="Ensembl"/>
</dbReference>
<dbReference type="GO" id="GO:0051480">
    <property type="term" value="P:regulation of cytosolic calcium ion concentration"/>
    <property type="evidence" value="ECO:0007669"/>
    <property type="project" value="Ensembl"/>
</dbReference>
<evidence type="ECO:0000256" key="2">
    <source>
        <dbReference type="ARBA" id="ARBA00004603"/>
    </source>
</evidence>
<dbReference type="GO" id="GO:1905146">
    <property type="term" value="P:lysosomal protein catabolic process"/>
    <property type="evidence" value="ECO:0007669"/>
    <property type="project" value="Ensembl"/>
</dbReference>
<dbReference type="GO" id="GO:0072659">
    <property type="term" value="P:protein localization to plasma membrane"/>
    <property type="evidence" value="ECO:0007669"/>
    <property type="project" value="Ensembl"/>
</dbReference>
<dbReference type="GO" id="GO:0046836">
    <property type="term" value="P:glycolipid transport"/>
    <property type="evidence" value="ECO:0007669"/>
    <property type="project" value="Ensembl"/>
</dbReference>
<evidence type="ECO:0000256" key="3">
    <source>
        <dbReference type="ARBA" id="ARBA00007467"/>
    </source>
</evidence>
<keyword evidence="18" id="KW-1185">Reference proteome</keyword>
<dbReference type="GO" id="GO:0035752">
    <property type="term" value="P:lysosomal lumen pH elevation"/>
    <property type="evidence" value="ECO:0007669"/>
    <property type="project" value="Ensembl"/>
</dbReference>